<accession>Q7X8D9</accession>
<dbReference type="Gene3D" id="3.30.420.10">
    <property type="entry name" value="Ribonuclease H-like superfamily/Ribonuclease H"/>
    <property type="match status" value="1"/>
</dbReference>
<feature type="domain" description="Integrase catalytic" evidence="1">
    <location>
        <begin position="118"/>
        <end position="299"/>
    </location>
</feature>
<organism evidence="2 3">
    <name type="scientific">Oryza sativa subsp. japonica</name>
    <name type="common">Rice</name>
    <dbReference type="NCBI Taxonomy" id="39947"/>
    <lineage>
        <taxon>Eukaryota</taxon>
        <taxon>Viridiplantae</taxon>
        <taxon>Streptophyta</taxon>
        <taxon>Embryophyta</taxon>
        <taxon>Tracheophyta</taxon>
        <taxon>Spermatophyta</taxon>
        <taxon>Magnoliopsida</taxon>
        <taxon>Liliopsida</taxon>
        <taxon>Poales</taxon>
        <taxon>Poaceae</taxon>
        <taxon>BOP clade</taxon>
        <taxon>Oryzoideae</taxon>
        <taxon>Oryzeae</taxon>
        <taxon>Oryzinae</taxon>
        <taxon>Oryza</taxon>
        <taxon>Oryza sativa</taxon>
    </lineage>
</organism>
<dbReference type="EMBL" id="AL662960">
    <property type="protein sequence ID" value="CAE03709.2"/>
    <property type="molecule type" value="Genomic_DNA"/>
</dbReference>
<dbReference type="PANTHER" id="PTHR48475">
    <property type="entry name" value="RIBONUCLEASE H"/>
    <property type="match status" value="1"/>
</dbReference>
<dbReference type="InterPro" id="IPR001584">
    <property type="entry name" value="Integrase_cat-core"/>
</dbReference>
<dbReference type="Pfam" id="PF00665">
    <property type="entry name" value="rve"/>
    <property type="match status" value="1"/>
</dbReference>
<reference evidence="3" key="2">
    <citation type="journal article" date="2008" name="Nucleic Acids Res.">
        <title>The rice annotation project database (RAP-DB): 2008 update.</title>
        <authorList>
            <consortium name="The rice annotation project (RAP)"/>
        </authorList>
    </citation>
    <scope>GENOME REANNOTATION</scope>
    <source>
        <strain evidence="3">cv. Nipponbare</strain>
    </source>
</reference>
<protein>
    <submittedName>
        <fullName evidence="2">OSJNBa0021F22.3 protein</fullName>
    </submittedName>
</protein>
<sequence>MESHDESITSNADNSSGATEVKNVVADIEMTEGWRTLLIDFLGANKLPDDGTEAEKLSHQAKTYCMIDNDLYKKAPNGVLCKCVSSEDGKALLLDIHEEICRPHAGGRTLVGKAFRQGFFRPTTLKDACDLVQRLDILGPFPRGQGGYKFLFVAIDKFTKWIKAEPTRETKADHAIKFMKGIFLSIWVPHRILTDNGSQFTSGAFQDYCIEFGVKICFASVSHPQSNGQVERANCIVLQRIKTRVYDMLMAYDTQWVEEHLSVLWAVYTTLTTSNIETPFFLMYGSEAMLPLELRYRSIQVQKYSDEEPEKRRAHDVNLLEEHRERVAV</sequence>
<dbReference type="GO" id="GO:0015074">
    <property type="term" value="P:DNA integration"/>
    <property type="evidence" value="ECO:0007669"/>
    <property type="project" value="InterPro"/>
</dbReference>
<reference evidence="3" key="1">
    <citation type="journal article" date="2005" name="Nature">
        <title>The map-based sequence of the rice genome.</title>
        <authorList>
            <consortium name="International rice genome sequencing project (IRGSP)"/>
            <person name="Matsumoto T."/>
            <person name="Wu J."/>
            <person name="Kanamori H."/>
            <person name="Katayose Y."/>
            <person name="Fujisawa M."/>
            <person name="Namiki N."/>
            <person name="Mizuno H."/>
            <person name="Yamamoto K."/>
            <person name="Antonio B.A."/>
            <person name="Baba T."/>
            <person name="Sakata K."/>
            <person name="Nagamura Y."/>
            <person name="Aoki H."/>
            <person name="Arikawa K."/>
            <person name="Arita K."/>
            <person name="Bito T."/>
            <person name="Chiden Y."/>
            <person name="Fujitsuka N."/>
            <person name="Fukunaka R."/>
            <person name="Hamada M."/>
            <person name="Harada C."/>
            <person name="Hayashi A."/>
            <person name="Hijishita S."/>
            <person name="Honda M."/>
            <person name="Hosokawa S."/>
            <person name="Ichikawa Y."/>
            <person name="Idonuma A."/>
            <person name="Iijima M."/>
            <person name="Ikeda M."/>
            <person name="Ikeno M."/>
            <person name="Ito K."/>
            <person name="Ito S."/>
            <person name="Ito T."/>
            <person name="Ito Y."/>
            <person name="Ito Y."/>
            <person name="Iwabuchi A."/>
            <person name="Kamiya K."/>
            <person name="Karasawa W."/>
            <person name="Kurita K."/>
            <person name="Katagiri S."/>
            <person name="Kikuta A."/>
            <person name="Kobayashi H."/>
            <person name="Kobayashi N."/>
            <person name="Machita K."/>
            <person name="Maehara T."/>
            <person name="Masukawa M."/>
            <person name="Mizubayashi T."/>
            <person name="Mukai Y."/>
            <person name="Nagasaki H."/>
            <person name="Nagata Y."/>
            <person name="Naito S."/>
            <person name="Nakashima M."/>
            <person name="Nakama Y."/>
            <person name="Nakamichi Y."/>
            <person name="Nakamura M."/>
            <person name="Meguro A."/>
            <person name="Negishi M."/>
            <person name="Ohta I."/>
            <person name="Ohta T."/>
            <person name="Okamoto M."/>
            <person name="Ono N."/>
            <person name="Saji S."/>
            <person name="Sakaguchi M."/>
            <person name="Sakai K."/>
            <person name="Shibata M."/>
            <person name="Shimokawa T."/>
            <person name="Song J."/>
            <person name="Takazaki Y."/>
            <person name="Terasawa K."/>
            <person name="Tsugane M."/>
            <person name="Tsuji K."/>
            <person name="Ueda S."/>
            <person name="Waki K."/>
            <person name="Yamagata H."/>
            <person name="Yamamoto M."/>
            <person name="Yamamoto S."/>
            <person name="Yamane H."/>
            <person name="Yoshiki S."/>
            <person name="Yoshihara R."/>
            <person name="Yukawa K."/>
            <person name="Zhong H."/>
            <person name="Yano M."/>
            <person name="Yuan Q."/>
            <person name="Ouyang S."/>
            <person name="Liu J."/>
            <person name="Jones K.M."/>
            <person name="Gansberger K."/>
            <person name="Moffat K."/>
            <person name="Hill J."/>
            <person name="Bera J."/>
            <person name="Fadrosh D."/>
            <person name="Jin S."/>
            <person name="Johri S."/>
            <person name="Kim M."/>
            <person name="Overton L."/>
            <person name="Reardon M."/>
            <person name="Tsitrin T."/>
            <person name="Vuong H."/>
            <person name="Weaver B."/>
            <person name="Ciecko A."/>
            <person name="Tallon L."/>
            <person name="Jackson J."/>
            <person name="Pai G."/>
            <person name="Aken S.V."/>
            <person name="Utterback T."/>
            <person name="Reidmuller S."/>
            <person name="Feldblyum T."/>
            <person name="Hsiao J."/>
            <person name="Zismann V."/>
            <person name="Iobst S."/>
            <person name="de Vazeille A.R."/>
            <person name="Buell C.R."/>
            <person name="Ying K."/>
            <person name="Li Y."/>
            <person name="Lu T."/>
            <person name="Huang Y."/>
            <person name="Zhao Q."/>
            <person name="Feng Q."/>
            <person name="Zhang L."/>
            <person name="Zhu J."/>
            <person name="Weng Q."/>
            <person name="Mu J."/>
            <person name="Lu Y."/>
            <person name="Fan D."/>
            <person name="Liu Y."/>
            <person name="Guan J."/>
            <person name="Zhang Y."/>
            <person name="Yu S."/>
            <person name="Liu X."/>
            <person name="Zhang Y."/>
            <person name="Hong G."/>
            <person name="Han B."/>
            <person name="Choisne N."/>
            <person name="Demange N."/>
            <person name="Orjeda G."/>
            <person name="Samain S."/>
            <person name="Cattolico L."/>
            <person name="Pelletier E."/>
            <person name="Couloux A."/>
            <person name="Segurens B."/>
            <person name="Wincker P."/>
            <person name="D'Hont A."/>
            <person name="Scarpelli C."/>
            <person name="Weissenbach J."/>
            <person name="Salanoubat M."/>
            <person name="Quetier F."/>
            <person name="Yu Y."/>
            <person name="Kim H.R."/>
            <person name="Rambo T."/>
            <person name="Currie J."/>
            <person name="Collura K."/>
            <person name="Luo M."/>
            <person name="Yang T."/>
            <person name="Ammiraju J.S.S."/>
            <person name="Engler F."/>
            <person name="Soderlund C."/>
            <person name="Wing R.A."/>
            <person name="Palmer L.E."/>
            <person name="de la Bastide M."/>
            <person name="Spiegel L."/>
            <person name="Nascimento L."/>
            <person name="Zutavern T."/>
            <person name="O'Shaughnessy A."/>
            <person name="Dike S."/>
            <person name="Dedhia N."/>
            <person name="Preston R."/>
            <person name="Balija V."/>
            <person name="McCombie W.R."/>
            <person name="Chow T."/>
            <person name="Chen H."/>
            <person name="Chung M."/>
            <person name="Chen C."/>
            <person name="Shaw J."/>
            <person name="Wu H."/>
            <person name="Hsiao K."/>
            <person name="Chao Y."/>
            <person name="Chu M."/>
            <person name="Cheng C."/>
            <person name="Hour A."/>
            <person name="Lee P."/>
            <person name="Lin S."/>
            <person name="Lin Y."/>
            <person name="Liou J."/>
            <person name="Liu S."/>
            <person name="Hsing Y."/>
            <person name="Raghuvanshi S."/>
            <person name="Mohanty A."/>
            <person name="Bharti A.K."/>
            <person name="Gaur A."/>
            <person name="Gupta V."/>
            <person name="Kumar D."/>
            <person name="Ravi V."/>
            <person name="Vij S."/>
            <person name="Kapur A."/>
            <person name="Khurana P."/>
            <person name="Khurana P."/>
            <person name="Khurana J.P."/>
            <person name="Tyagi A.K."/>
            <person name="Gaikwad K."/>
            <person name="Singh A."/>
            <person name="Dalal V."/>
            <person name="Srivastava S."/>
            <person name="Dixit A."/>
            <person name="Pal A.K."/>
            <person name="Ghazi I.A."/>
            <person name="Yadav M."/>
            <person name="Pandit A."/>
            <person name="Bhargava A."/>
            <person name="Sureshbabu K."/>
            <person name="Batra K."/>
            <person name="Sharma T.R."/>
            <person name="Mohapatra T."/>
            <person name="Singh N.K."/>
            <person name="Messing J."/>
            <person name="Nelson A.B."/>
            <person name="Fuks G."/>
            <person name="Kavchok S."/>
            <person name="Keizer G."/>
            <person name="Linton E."/>
            <person name="Llaca V."/>
            <person name="Song R."/>
            <person name="Tanyolac B."/>
            <person name="Young S."/>
            <person name="Ho-Il K."/>
            <person name="Hahn J.H."/>
            <person name="Sangsakoo G."/>
            <person name="Vanavichit A."/>
            <person name="de Mattos Luiz.A.T."/>
            <person name="Zimmer P.D."/>
            <person name="Malone G."/>
            <person name="Dellagostin O."/>
            <person name="de Oliveira A.C."/>
            <person name="Bevan M."/>
            <person name="Bancroft I."/>
            <person name="Minx P."/>
            <person name="Cordum H."/>
            <person name="Wilson R."/>
            <person name="Cheng Z."/>
            <person name="Jin W."/>
            <person name="Jiang J."/>
            <person name="Leong S.A."/>
            <person name="Iwama H."/>
            <person name="Gojobori T."/>
            <person name="Itoh T."/>
            <person name="Niimura Y."/>
            <person name="Fujii Y."/>
            <person name="Habara T."/>
            <person name="Sakai H."/>
            <person name="Sato Y."/>
            <person name="Wilson G."/>
            <person name="Kumar K."/>
            <person name="McCouch S."/>
            <person name="Juretic N."/>
            <person name="Hoen D."/>
            <person name="Wright S."/>
            <person name="Bruskiewich R."/>
            <person name="Bureau T."/>
            <person name="Miyao A."/>
            <person name="Hirochika H."/>
            <person name="Nishikawa T."/>
            <person name="Kadowaki K."/>
            <person name="Sugiura M."/>
            <person name="Burr B."/>
            <person name="Sasaki T."/>
        </authorList>
    </citation>
    <scope>NUCLEOTIDE SEQUENCE [LARGE SCALE GENOMIC DNA]</scope>
    <source>
        <strain evidence="3">cv. Nipponbare</strain>
    </source>
</reference>
<evidence type="ECO:0000313" key="2">
    <source>
        <dbReference type="EMBL" id="CAE03709.2"/>
    </source>
</evidence>
<dbReference type="AlphaFoldDB" id="Q7X8D9"/>
<gene>
    <name evidence="2" type="primary">OSJNBa0021F22.3</name>
</gene>
<dbReference type="InterPro" id="IPR012337">
    <property type="entry name" value="RNaseH-like_sf"/>
</dbReference>
<dbReference type="InterPro" id="IPR036397">
    <property type="entry name" value="RNaseH_sf"/>
</dbReference>
<dbReference type="PANTHER" id="PTHR48475:SF2">
    <property type="entry name" value="RIBONUCLEASE H"/>
    <property type="match status" value="1"/>
</dbReference>
<evidence type="ECO:0000259" key="1">
    <source>
        <dbReference type="PROSITE" id="PS50994"/>
    </source>
</evidence>
<dbReference type="SUPFAM" id="SSF53098">
    <property type="entry name" value="Ribonuclease H-like"/>
    <property type="match status" value="1"/>
</dbReference>
<dbReference type="GO" id="GO:0003676">
    <property type="term" value="F:nucleic acid binding"/>
    <property type="evidence" value="ECO:0007669"/>
    <property type="project" value="InterPro"/>
</dbReference>
<name>Q7X8D9_ORYSJ</name>
<evidence type="ECO:0000313" key="3">
    <source>
        <dbReference type="Proteomes" id="UP000000763"/>
    </source>
</evidence>
<dbReference type="PROSITE" id="PS50994">
    <property type="entry name" value="INTEGRASE"/>
    <property type="match status" value="1"/>
</dbReference>
<dbReference type="Proteomes" id="UP000000763">
    <property type="component" value="Chromosome 4"/>
</dbReference>
<proteinExistence type="predicted"/>
<dbReference type="Gene3D" id="1.10.340.70">
    <property type="match status" value="1"/>
</dbReference>